<evidence type="ECO:0000313" key="3">
    <source>
        <dbReference type="EMBL" id="RAL37811.1"/>
    </source>
</evidence>
<dbReference type="Pfam" id="PF14111">
    <property type="entry name" value="DUF4283"/>
    <property type="match status" value="1"/>
</dbReference>
<dbReference type="PANTHER" id="PTHR33710">
    <property type="entry name" value="BNAC02G09200D PROTEIN"/>
    <property type="match status" value="1"/>
</dbReference>
<protein>
    <recommendedName>
        <fullName evidence="2">DUF4283 domain-containing protein</fullName>
    </recommendedName>
</protein>
<evidence type="ECO:0000256" key="1">
    <source>
        <dbReference type="SAM" id="MobiDB-lite"/>
    </source>
</evidence>
<proteinExistence type="predicted"/>
<feature type="domain" description="DUF4283" evidence="2">
    <location>
        <begin position="66"/>
        <end position="135"/>
    </location>
</feature>
<name>A0A328CZR2_9ASTE</name>
<sequence>MCHNKHQPYAHESISKKPRTVMASETEEAGDVIRSFANISLDDEEEAFVPEVPDRNAAAEKKGEIWTIVGKFLMDRAVKGEFMKHVKASVWRTVCGMPVRDISRNRFLFHFFHPSDMHRVIDDDPWAFENATLVVWSTKTFGERWLVPVGQKHMGFGEASLGTKEEENLVDKEDPEMAKHPSSLLNRFGDCIDECGLAQVPFVGYPFTWEKSKGKPEWVEEKLDRALALCSWLDLFPSAKVVNHLMRHSDHSALWTGCQAHVPNVSDLKMHGYKRKHAV</sequence>
<organism evidence="3 4">
    <name type="scientific">Cuscuta australis</name>
    <dbReference type="NCBI Taxonomy" id="267555"/>
    <lineage>
        <taxon>Eukaryota</taxon>
        <taxon>Viridiplantae</taxon>
        <taxon>Streptophyta</taxon>
        <taxon>Embryophyta</taxon>
        <taxon>Tracheophyta</taxon>
        <taxon>Spermatophyta</taxon>
        <taxon>Magnoliopsida</taxon>
        <taxon>eudicotyledons</taxon>
        <taxon>Gunneridae</taxon>
        <taxon>Pentapetalae</taxon>
        <taxon>asterids</taxon>
        <taxon>lamiids</taxon>
        <taxon>Solanales</taxon>
        <taxon>Convolvulaceae</taxon>
        <taxon>Cuscuteae</taxon>
        <taxon>Cuscuta</taxon>
        <taxon>Cuscuta subgen. Grammica</taxon>
        <taxon>Cuscuta sect. Cleistogrammica</taxon>
    </lineage>
</organism>
<feature type="region of interest" description="Disordered" evidence="1">
    <location>
        <begin position="1"/>
        <end position="21"/>
    </location>
</feature>
<evidence type="ECO:0000313" key="4">
    <source>
        <dbReference type="Proteomes" id="UP000249390"/>
    </source>
</evidence>
<dbReference type="AlphaFoldDB" id="A0A328CZR2"/>
<reference evidence="3 4" key="1">
    <citation type="submission" date="2018-06" db="EMBL/GenBank/DDBJ databases">
        <title>The Genome of Cuscuta australis (Dodder) Provides Insight into the Evolution of Plant Parasitism.</title>
        <authorList>
            <person name="Liu H."/>
        </authorList>
    </citation>
    <scope>NUCLEOTIDE SEQUENCE [LARGE SCALE GENOMIC DNA]</scope>
    <source>
        <strain evidence="4">cv. Yunnan</strain>
        <tissue evidence="3">Vines</tissue>
    </source>
</reference>
<dbReference type="Proteomes" id="UP000249390">
    <property type="component" value="Unassembled WGS sequence"/>
</dbReference>
<comment type="caution">
    <text evidence="3">The sequence shown here is derived from an EMBL/GenBank/DDBJ whole genome shotgun (WGS) entry which is preliminary data.</text>
</comment>
<keyword evidence="4" id="KW-1185">Reference proteome</keyword>
<accession>A0A328CZR2</accession>
<gene>
    <name evidence="3" type="ORF">DM860_000505</name>
</gene>
<evidence type="ECO:0000259" key="2">
    <source>
        <dbReference type="Pfam" id="PF14111"/>
    </source>
</evidence>
<dbReference type="InterPro" id="IPR025558">
    <property type="entry name" value="DUF4283"/>
</dbReference>
<dbReference type="PANTHER" id="PTHR33710:SF64">
    <property type="entry name" value="ENDONUCLEASE_EXONUCLEASE_PHOSPHATASE DOMAIN-CONTAINING PROTEIN"/>
    <property type="match status" value="1"/>
</dbReference>
<dbReference type="EMBL" id="NQVE01000215">
    <property type="protein sequence ID" value="RAL37811.1"/>
    <property type="molecule type" value="Genomic_DNA"/>
</dbReference>